<dbReference type="GO" id="GO:0005886">
    <property type="term" value="C:plasma membrane"/>
    <property type="evidence" value="ECO:0007669"/>
    <property type="project" value="TreeGrafter"/>
</dbReference>
<evidence type="ECO:0000256" key="10">
    <source>
        <dbReference type="SAM" id="MobiDB-lite"/>
    </source>
</evidence>
<dbReference type="PANTHER" id="PTHR10110">
    <property type="entry name" value="SODIUM/HYDROGEN EXCHANGER"/>
    <property type="match status" value="1"/>
</dbReference>
<feature type="transmembrane region" description="Helical" evidence="11">
    <location>
        <begin position="297"/>
        <end position="315"/>
    </location>
</feature>
<evidence type="ECO:0000259" key="12">
    <source>
        <dbReference type="Pfam" id="PF00999"/>
    </source>
</evidence>
<evidence type="ECO:0000256" key="7">
    <source>
        <dbReference type="ARBA" id="ARBA00023136"/>
    </source>
</evidence>
<evidence type="ECO:0000256" key="9">
    <source>
        <dbReference type="RuleBase" id="RU003722"/>
    </source>
</evidence>
<comment type="similarity">
    <text evidence="9">Belongs to the monovalent cation:proton antiporter 1 (CPA1) transporter (TC 2.A.36) family.</text>
</comment>
<accession>A0A9W7FYX7</accession>
<gene>
    <name evidence="13" type="ORF">TrCOL_g5593</name>
</gene>
<dbReference type="GO" id="GO:0015385">
    <property type="term" value="F:sodium:proton antiporter activity"/>
    <property type="evidence" value="ECO:0007669"/>
    <property type="project" value="InterPro"/>
</dbReference>
<feature type="compositionally biased region" description="Acidic residues" evidence="10">
    <location>
        <begin position="12"/>
        <end position="29"/>
    </location>
</feature>
<name>A0A9W7FYX7_9STRA</name>
<sequence>MSWLSRLLSSADGEDGGDENNEASNDDNAEEDHAYDAHSIVLINITLIVCIFITYLIKRHRIYALPESAAALITGAIIGGLAKLTSPNDSLSLLEFNPEVFFFILLPPIIFEAGYTLRRKHFFANITPIVCYAFVGTIVSTFVIGGFTHLIGKTGLAPVDATNPMESLLFGSLISAVDPVATLSIMGSPELQCDPLLYSLVFGESVLNDAVAIVLFKTFRKYYSPDDPDLQGGDVPKAMFAFCYISVGSIVVGVLLGLLASFIYKHTQLYSYPKLETSLLFLFCYLCYSLAESLELSGIMALFFNGILLSHYNSYNLSETAYVTAEQIFATLATVCETLVFLYMGLSVFTGSFVGWNPIVSILMMAFCVLARACHIFPLTYLVNLCRKERDKISIKMQYVLWFVGLRGAIAFALAENMPGPNKQNYIANTLFICIFTTVVCGGVTERMLTKFGMKQPGNDTVDMDEGGNVYETLMTPDSSPRMTRSGSAGRIQEGIHGFWKRLDTMYLKPNFGGSGESRRHSTGGQHHRNTSNIVQPNDHDEDEDEDVTEMTRWMENSKGRARGNSGGGEEGGDQENGLYDPPVRNDTF</sequence>
<organism evidence="13 14">
    <name type="scientific">Triparma columacea</name>
    <dbReference type="NCBI Taxonomy" id="722753"/>
    <lineage>
        <taxon>Eukaryota</taxon>
        <taxon>Sar</taxon>
        <taxon>Stramenopiles</taxon>
        <taxon>Ochrophyta</taxon>
        <taxon>Bolidophyceae</taxon>
        <taxon>Parmales</taxon>
        <taxon>Triparmaceae</taxon>
        <taxon>Triparma</taxon>
    </lineage>
</organism>
<evidence type="ECO:0000313" key="13">
    <source>
        <dbReference type="EMBL" id="GMI24841.1"/>
    </source>
</evidence>
<evidence type="ECO:0000256" key="5">
    <source>
        <dbReference type="ARBA" id="ARBA00023053"/>
    </source>
</evidence>
<dbReference type="AlphaFoldDB" id="A0A9W7FYX7"/>
<evidence type="ECO:0000256" key="2">
    <source>
        <dbReference type="ARBA" id="ARBA00022448"/>
    </source>
</evidence>
<feature type="transmembrane region" description="Helical" evidence="11">
    <location>
        <begin position="426"/>
        <end position="445"/>
    </location>
</feature>
<keyword evidence="9" id="KW-0050">Antiport</keyword>
<evidence type="ECO:0000256" key="8">
    <source>
        <dbReference type="ARBA" id="ARBA00023201"/>
    </source>
</evidence>
<feature type="transmembrane region" description="Helical" evidence="11">
    <location>
        <begin position="239"/>
        <end position="263"/>
    </location>
</feature>
<feature type="transmembrane region" description="Helical" evidence="11">
    <location>
        <begin position="37"/>
        <end position="57"/>
    </location>
</feature>
<dbReference type="GO" id="GO:0098719">
    <property type="term" value="P:sodium ion import across plasma membrane"/>
    <property type="evidence" value="ECO:0007669"/>
    <property type="project" value="TreeGrafter"/>
</dbReference>
<dbReference type="Proteomes" id="UP001165065">
    <property type="component" value="Unassembled WGS sequence"/>
</dbReference>
<dbReference type="Gene3D" id="6.10.140.1330">
    <property type="match status" value="1"/>
</dbReference>
<comment type="subcellular location">
    <subcellularLocation>
        <location evidence="1">Membrane</location>
        <topology evidence="1">Multi-pass membrane protein</topology>
    </subcellularLocation>
</comment>
<keyword evidence="8 9" id="KW-0739">Sodium transport</keyword>
<dbReference type="GO" id="GO:0051453">
    <property type="term" value="P:regulation of intracellular pH"/>
    <property type="evidence" value="ECO:0007669"/>
    <property type="project" value="TreeGrafter"/>
</dbReference>
<feature type="transmembrane region" description="Helical" evidence="11">
    <location>
        <begin position="129"/>
        <end position="147"/>
    </location>
</feature>
<keyword evidence="7 11" id="KW-0472">Membrane</keyword>
<dbReference type="NCBIfam" id="TIGR00840">
    <property type="entry name" value="b_cpa1"/>
    <property type="match status" value="1"/>
</dbReference>
<evidence type="ECO:0000313" key="14">
    <source>
        <dbReference type="Proteomes" id="UP001165065"/>
    </source>
</evidence>
<dbReference type="PRINTS" id="PR01084">
    <property type="entry name" value="NAHEXCHNGR"/>
</dbReference>
<dbReference type="InterPro" id="IPR004709">
    <property type="entry name" value="NaH_exchanger"/>
</dbReference>
<keyword evidence="3 9" id="KW-0812">Transmembrane</keyword>
<feature type="compositionally biased region" description="Acidic residues" evidence="10">
    <location>
        <begin position="540"/>
        <end position="549"/>
    </location>
</feature>
<dbReference type="InterPro" id="IPR018422">
    <property type="entry name" value="Cation/H_exchanger_CPA1"/>
</dbReference>
<evidence type="ECO:0000256" key="1">
    <source>
        <dbReference type="ARBA" id="ARBA00004141"/>
    </source>
</evidence>
<dbReference type="GO" id="GO:0015386">
    <property type="term" value="F:potassium:proton antiporter activity"/>
    <property type="evidence" value="ECO:0007669"/>
    <property type="project" value="TreeGrafter"/>
</dbReference>
<keyword evidence="6 9" id="KW-0406">Ion transport</keyword>
<feature type="transmembrane region" description="Helical" evidence="11">
    <location>
        <begin position="358"/>
        <end position="383"/>
    </location>
</feature>
<reference evidence="14" key="1">
    <citation type="journal article" date="2023" name="Commun. Biol.">
        <title>Genome analysis of Parmales, the sister group of diatoms, reveals the evolutionary specialization of diatoms from phago-mixotrophs to photoautotrophs.</title>
        <authorList>
            <person name="Ban H."/>
            <person name="Sato S."/>
            <person name="Yoshikawa S."/>
            <person name="Yamada K."/>
            <person name="Nakamura Y."/>
            <person name="Ichinomiya M."/>
            <person name="Sato N."/>
            <person name="Blanc-Mathieu R."/>
            <person name="Endo H."/>
            <person name="Kuwata A."/>
            <person name="Ogata H."/>
        </authorList>
    </citation>
    <scope>NUCLEOTIDE SEQUENCE [LARGE SCALE GENOMIC DNA]</scope>
</reference>
<keyword evidence="4 11" id="KW-1133">Transmembrane helix</keyword>
<dbReference type="PANTHER" id="PTHR10110:SF187">
    <property type="entry name" value="SODIUM_HYDROGEN EXCHANGER"/>
    <property type="match status" value="1"/>
</dbReference>
<dbReference type="InterPro" id="IPR006153">
    <property type="entry name" value="Cation/H_exchanger_TM"/>
</dbReference>
<dbReference type="Pfam" id="PF00999">
    <property type="entry name" value="Na_H_Exchanger"/>
    <property type="match status" value="1"/>
</dbReference>
<proteinExistence type="inferred from homology"/>
<evidence type="ECO:0000256" key="4">
    <source>
        <dbReference type="ARBA" id="ARBA00022989"/>
    </source>
</evidence>
<dbReference type="EMBL" id="BRYA01000594">
    <property type="protein sequence ID" value="GMI24841.1"/>
    <property type="molecule type" value="Genomic_DNA"/>
</dbReference>
<comment type="caution">
    <text evidence="13">The sequence shown here is derived from an EMBL/GenBank/DDBJ whole genome shotgun (WGS) entry which is preliminary data.</text>
</comment>
<feature type="transmembrane region" description="Helical" evidence="11">
    <location>
        <begin position="100"/>
        <end position="117"/>
    </location>
</feature>
<feature type="transmembrane region" description="Helical" evidence="11">
    <location>
        <begin position="395"/>
        <end position="414"/>
    </location>
</feature>
<keyword evidence="14" id="KW-1185">Reference proteome</keyword>
<evidence type="ECO:0000256" key="3">
    <source>
        <dbReference type="ARBA" id="ARBA00022692"/>
    </source>
</evidence>
<keyword evidence="2 9" id="KW-0813">Transport</keyword>
<evidence type="ECO:0000256" key="11">
    <source>
        <dbReference type="SAM" id="Phobius"/>
    </source>
</evidence>
<feature type="transmembrane region" description="Helical" evidence="11">
    <location>
        <begin position="327"/>
        <end position="346"/>
    </location>
</feature>
<feature type="domain" description="Cation/H+ exchanger transmembrane" evidence="12">
    <location>
        <begin position="49"/>
        <end position="450"/>
    </location>
</feature>
<evidence type="ECO:0000256" key="6">
    <source>
        <dbReference type="ARBA" id="ARBA00023065"/>
    </source>
</evidence>
<feature type="region of interest" description="Disordered" evidence="10">
    <location>
        <begin position="1"/>
        <end position="29"/>
    </location>
</feature>
<feature type="region of interest" description="Disordered" evidence="10">
    <location>
        <begin position="511"/>
        <end position="589"/>
    </location>
</feature>
<feature type="transmembrane region" description="Helical" evidence="11">
    <location>
        <begin position="275"/>
        <end position="291"/>
    </location>
</feature>
<keyword evidence="5" id="KW-0915">Sodium</keyword>
<feature type="transmembrane region" description="Helical" evidence="11">
    <location>
        <begin position="69"/>
        <end position="88"/>
    </location>
</feature>
<dbReference type="OrthoDB" id="196264at2759"/>
<protein>
    <recommendedName>
        <fullName evidence="9">Sodium/hydrogen exchanger</fullName>
    </recommendedName>
</protein>